<sequence length="435" mass="45400">MLRTTVSMWVKSQSRRDVLKMLRKAAPALAIATMLTLTACGGSASGDSASADGVKTGKGVSDSEINLAILTDYSGPLAQPATSGSIGLEIKLDQVNAAGGICGRQLVLHKMDTKYDPQVTTQQYRAIANKVVMIPQLIGTSSLMAVKDSIAKDDLPTFSASLNTAALKLEDVAIYTPPFEVELINGLVWAAQKAGASATNPLKVAVVAPADEYGTGYADSVKFAAEQIPGVEVVASPTYSPADNDFTAQATELKNSGATVVILANTMAQTAGLVGQSAQLGYSPQWIGYSGAWNAALAKPLAGLTDNFYVSASYGALNDDVQGIKDMNAALAQYAPNEKPSNFQVAGWLSGTATAAVLEKACENKDLTREGVLAAMQDLDIDFGGILPTVNLGTGDSIVSYQSRMNTVNADGLLIPTTDWAETDQARAWGEANGF</sequence>
<proteinExistence type="inferred from homology"/>
<gene>
    <name evidence="5" type="ORF">BS297_14165</name>
</gene>
<feature type="domain" description="Leucine-binding protein" evidence="4">
    <location>
        <begin position="64"/>
        <end position="390"/>
    </location>
</feature>
<dbReference type="Pfam" id="PF13458">
    <property type="entry name" value="Peripla_BP_6"/>
    <property type="match status" value="1"/>
</dbReference>
<dbReference type="PANTHER" id="PTHR47235">
    <property type="entry name" value="BLR6548 PROTEIN"/>
    <property type="match status" value="1"/>
</dbReference>
<comment type="caution">
    <text evidence="5">The sequence shown here is derived from an EMBL/GenBank/DDBJ whole genome shotgun (WGS) entry which is preliminary data.</text>
</comment>
<dbReference type="EMBL" id="MRBO01000410">
    <property type="protein sequence ID" value="KAB2584680.1"/>
    <property type="molecule type" value="Genomic_DNA"/>
</dbReference>
<protein>
    <recommendedName>
        <fullName evidence="4">Leucine-binding protein domain-containing protein</fullName>
    </recommendedName>
</protein>
<evidence type="ECO:0000313" key="6">
    <source>
        <dbReference type="Proteomes" id="UP000325576"/>
    </source>
</evidence>
<feature type="chain" id="PRO_5038686841" description="Leucine-binding protein domain-containing protein" evidence="3">
    <location>
        <begin position="40"/>
        <end position="435"/>
    </location>
</feature>
<evidence type="ECO:0000259" key="4">
    <source>
        <dbReference type="Pfam" id="PF13458"/>
    </source>
</evidence>
<organism evidence="5 6">
    <name type="scientific">Rhodococcus erythropolis</name>
    <name type="common">Arthrobacter picolinophilus</name>
    <dbReference type="NCBI Taxonomy" id="1833"/>
    <lineage>
        <taxon>Bacteria</taxon>
        <taxon>Bacillati</taxon>
        <taxon>Actinomycetota</taxon>
        <taxon>Actinomycetes</taxon>
        <taxon>Mycobacteriales</taxon>
        <taxon>Nocardiaceae</taxon>
        <taxon>Rhodococcus</taxon>
        <taxon>Rhodococcus erythropolis group</taxon>
    </lineage>
</organism>
<dbReference type="InterPro" id="IPR028082">
    <property type="entry name" value="Peripla_BP_I"/>
</dbReference>
<accession>A0A5N5E531</accession>
<evidence type="ECO:0000256" key="2">
    <source>
        <dbReference type="ARBA" id="ARBA00022729"/>
    </source>
</evidence>
<feature type="signal peptide" evidence="3">
    <location>
        <begin position="1"/>
        <end position="39"/>
    </location>
</feature>
<keyword evidence="2 3" id="KW-0732">Signal</keyword>
<evidence type="ECO:0000256" key="1">
    <source>
        <dbReference type="ARBA" id="ARBA00010062"/>
    </source>
</evidence>
<evidence type="ECO:0000256" key="3">
    <source>
        <dbReference type="SAM" id="SignalP"/>
    </source>
</evidence>
<dbReference type="AlphaFoldDB" id="A0A5N5E531"/>
<dbReference type="InterPro" id="IPR028081">
    <property type="entry name" value="Leu-bd"/>
</dbReference>
<reference evidence="5 6" key="1">
    <citation type="journal article" date="2017" name="Poromechanics V (2013)">
        <title>Genomic Characterization of the Arsenic-Tolerant Actinobacterium, &lt;i&gt;Rhodococcus erythropolis&lt;/i&gt; S43.</title>
        <authorList>
            <person name="Retamal-Morales G."/>
            <person name="Mehnert M."/>
            <person name="Schwabe R."/>
            <person name="Tischler D."/>
            <person name="Schloemann M."/>
            <person name="Levican G.J."/>
        </authorList>
    </citation>
    <scope>NUCLEOTIDE SEQUENCE [LARGE SCALE GENOMIC DNA]</scope>
    <source>
        <strain evidence="5 6">S43</strain>
    </source>
</reference>
<name>A0A5N5E531_RHOER</name>
<dbReference type="Proteomes" id="UP000325576">
    <property type="component" value="Unassembled WGS sequence"/>
</dbReference>
<dbReference type="Gene3D" id="3.40.50.2300">
    <property type="match status" value="2"/>
</dbReference>
<evidence type="ECO:0000313" key="5">
    <source>
        <dbReference type="EMBL" id="KAB2584680.1"/>
    </source>
</evidence>
<dbReference type="PANTHER" id="PTHR47235:SF1">
    <property type="entry name" value="BLR6548 PROTEIN"/>
    <property type="match status" value="1"/>
</dbReference>
<dbReference type="SUPFAM" id="SSF53822">
    <property type="entry name" value="Periplasmic binding protein-like I"/>
    <property type="match status" value="1"/>
</dbReference>
<comment type="similarity">
    <text evidence="1">Belongs to the leucine-binding protein family.</text>
</comment>